<reference evidence="1" key="2">
    <citation type="journal article" date="2007" name="Science">
        <title>Draft genome sequence of the sexually transmitted pathogen Trichomonas vaginalis.</title>
        <authorList>
            <person name="Carlton J.M."/>
            <person name="Hirt R.P."/>
            <person name="Silva J.C."/>
            <person name="Delcher A.L."/>
            <person name="Schatz M."/>
            <person name="Zhao Q."/>
            <person name="Wortman J.R."/>
            <person name="Bidwell S.L."/>
            <person name="Alsmark U.C.M."/>
            <person name="Besteiro S."/>
            <person name="Sicheritz-Ponten T."/>
            <person name="Noel C.J."/>
            <person name="Dacks J.B."/>
            <person name="Foster P.G."/>
            <person name="Simillion C."/>
            <person name="Van de Peer Y."/>
            <person name="Miranda-Saavedra D."/>
            <person name="Barton G.J."/>
            <person name="Westrop G.D."/>
            <person name="Mueller S."/>
            <person name="Dessi D."/>
            <person name="Fiori P.L."/>
            <person name="Ren Q."/>
            <person name="Paulsen I."/>
            <person name="Zhang H."/>
            <person name="Bastida-Corcuera F.D."/>
            <person name="Simoes-Barbosa A."/>
            <person name="Brown M.T."/>
            <person name="Hayes R.D."/>
            <person name="Mukherjee M."/>
            <person name="Okumura C.Y."/>
            <person name="Schneider R."/>
            <person name="Smith A.J."/>
            <person name="Vanacova S."/>
            <person name="Villalvazo M."/>
            <person name="Haas B.J."/>
            <person name="Pertea M."/>
            <person name="Feldblyum T.V."/>
            <person name="Utterback T.R."/>
            <person name="Shu C.L."/>
            <person name="Osoegawa K."/>
            <person name="de Jong P.J."/>
            <person name="Hrdy I."/>
            <person name="Horvathova L."/>
            <person name="Zubacova Z."/>
            <person name="Dolezal P."/>
            <person name="Malik S.B."/>
            <person name="Logsdon J.M. Jr."/>
            <person name="Henze K."/>
            <person name="Gupta A."/>
            <person name="Wang C.C."/>
            <person name="Dunne R.L."/>
            <person name="Upcroft J.A."/>
            <person name="Upcroft P."/>
            <person name="White O."/>
            <person name="Salzberg S.L."/>
            <person name="Tang P."/>
            <person name="Chiu C.-H."/>
            <person name="Lee Y.-S."/>
            <person name="Embley T.M."/>
            <person name="Coombs G.H."/>
            <person name="Mottram J.C."/>
            <person name="Tachezy J."/>
            <person name="Fraser-Liggett C.M."/>
            <person name="Johnson P.J."/>
        </authorList>
    </citation>
    <scope>NUCLEOTIDE SEQUENCE [LARGE SCALE GENOMIC DNA]</scope>
    <source>
        <strain evidence="1">G3</strain>
    </source>
</reference>
<dbReference type="VEuPathDB" id="TrichDB:TVAGG3_0581460"/>
<dbReference type="RefSeq" id="XP_001579694.1">
    <property type="nucleotide sequence ID" value="XM_001579644.1"/>
</dbReference>
<keyword evidence="2" id="KW-1185">Reference proteome</keyword>
<dbReference type="Proteomes" id="UP000001542">
    <property type="component" value="Unassembled WGS sequence"/>
</dbReference>
<evidence type="ECO:0000313" key="1">
    <source>
        <dbReference type="EMBL" id="EAY18708.1"/>
    </source>
</evidence>
<accession>A2DLS5</accession>
<reference evidence="1" key="1">
    <citation type="submission" date="2006-10" db="EMBL/GenBank/DDBJ databases">
        <authorList>
            <person name="Amadeo P."/>
            <person name="Zhao Q."/>
            <person name="Wortman J."/>
            <person name="Fraser-Liggett C."/>
            <person name="Carlton J."/>
        </authorList>
    </citation>
    <scope>NUCLEOTIDE SEQUENCE</scope>
    <source>
        <strain evidence="1">G3</strain>
    </source>
</reference>
<dbReference type="EMBL" id="DS113216">
    <property type="protein sequence ID" value="EAY18708.1"/>
    <property type="molecule type" value="Genomic_DNA"/>
</dbReference>
<evidence type="ECO:0000313" key="2">
    <source>
        <dbReference type="Proteomes" id="UP000001542"/>
    </source>
</evidence>
<dbReference type="VEuPathDB" id="TrichDB:TVAG_063130"/>
<dbReference type="KEGG" id="tva:5464222"/>
<protein>
    <submittedName>
        <fullName evidence="1">Uncharacterized protein</fullName>
    </submittedName>
</protein>
<sequence>MLALLGFAYRARIDRSYDYRAGDVCVSQCHSRDRTYSHCITKCNRTSYHLEFDERCWKKDTIKCERFGREDDVPQANCPTGCLVPMYSSCTDKSAPHYTCVTSCMKEVRYKSECDNLPSGKTKCVYWKPIYSESKPRYDFDNAKSITKFVV</sequence>
<proteinExistence type="predicted"/>
<dbReference type="InParanoid" id="A2DLS5"/>
<dbReference type="AlphaFoldDB" id="A2DLS5"/>
<organism evidence="1 2">
    <name type="scientific">Trichomonas vaginalis (strain ATCC PRA-98 / G3)</name>
    <dbReference type="NCBI Taxonomy" id="412133"/>
    <lineage>
        <taxon>Eukaryota</taxon>
        <taxon>Metamonada</taxon>
        <taxon>Parabasalia</taxon>
        <taxon>Trichomonadida</taxon>
        <taxon>Trichomonadidae</taxon>
        <taxon>Trichomonas</taxon>
    </lineage>
</organism>
<name>A2DLS5_TRIV3</name>
<gene>
    <name evidence="1" type="ORF">TVAG_063130</name>
</gene>